<feature type="transmembrane region" description="Helical" evidence="1">
    <location>
        <begin position="6"/>
        <end position="27"/>
    </location>
</feature>
<feature type="transmembrane region" description="Helical" evidence="1">
    <location>
        <begin position="434"/>
        <end position="454"/>
    </location>
</feature>
<feature type="transmembrane region" description="Helical" evidence="1">
    <location>
        <begin position="200"/>
        <end position="219"/>
    </location>
</feature>
<feature type="transmembrane region" description="Helical" evidence="1">
    <location>
        <begin position="342"/>
        <end position="361"/>
    </location>
</feature>
<feature type="transmembrane region" description="Helical" evidence="1">
    <location>
        <begin position="89"/>
        <end position="111"/>
    </location>
</feature>
<accession>A0A1M7BCY6</accession>
<feature type="transmembrane region" description="Helical" evidence="1">
    <location>
        <begin position="381"/>
        <end position="398"/>
    </location>
</feature>
<feature type="transmembrane region" description="Helical" evidence="1">
    <location>
        <begin position="278"/>
        <end position="296"/>
    </location>
</feature>
<dbReference type="OrthoDB" id="8388740at2"/>
<feature type="transmembrane region" description="Helical" evidence="1">
    <location>
        <begin position="146"/>
        <end position="164"/>
    </location>
</feature>
<feature type="transmembrane region" description="Helical" evidence="1">
    <location>
        <begin position="63"/>
        <end position="82"/>
    </location>
</feature>
<protein>
    <recommendedName>
        <fullName evidence="4">Oligosaccharide repeat unit polymerase</fullName>
    </recommendedName>
</protein>
<evidence type="ECO:0000313" key="3">
    <source>
        <dbReference type="Proteomes" id="UP000189935"/>
    </source>
</evidence>
<gene>
    <name evidence="2" type="ORF">SAMN05444159_6114</name>
</gene>
<dbReference type="RefSeq" id="WP_079543343.1">
    <property type="nucleotide sequence ID" value="NZ_LT670844.1"/>
</dbReference>
<dbReference type="AlphaFoldDB" id="A0A1M7BCY6"/>
<evidence type="ECO:0000256" key="1">
    <source>
        <dbReference type="SAM" id="Phobius"/>
    </source>
</evidence>
<name>A0A1M7BCY6_9BRAD</name>
<feature type="transmembrane region" description="Helical" evidence="1">
    <location>
        <begin position="225"/>
        <end position="242"/>
    </location>
</feature>
<feature type="transmembrane region" description="Helical" evidence="1">
    <location>
        <begin position="39"/>
        <end position="57"/>
    </location>
</feature>
<keyword evidence="1" id="KW-1133">Transmembrane helix</keyword>
<feature type="transmembrane region" description="Helical" evidence="1">
    <location>
        <begin position="410"/>
        <end position="428"/>
    </location>
</feature>
<evidence type="ECO:0000313" key="2">
    <source>
        <dbReference type="EMBL" id="SHL52870.1"/>
    </source>
</evidence>
<proteinExistence type="predicted"/>
<keyword evidence="1" id="KW-0472">Membrane</keyword>
<organism evidence="2 3">
    <name type="scientific">Bradyrhizobium lablabi</name>
    <dbReference type="NCBI Taxonomy" id="722472"/>
    <lineage>
        <taxon>Bacteria</taxon>
        <taxon>Pseudomonadati</taxon>
        <taxon>Pseudomonadota</taxon>
        <taxon>Alphaproteobacteria</taxon>
        <taxon>Hyphomicrobiales</taxon>
        <taxon>Nitrobacteraceae</taxon>
        <taxon>Bradyrhizobium</taxon>
    </lineage>
</organism>
<keyword evidence="1" id="KW-0812">Transmembrane</keyword>
<reference evidence="2 3" key="1">
    <citation type="submission" date="2016-11" db="EMBL/GenBank/DDBJ databases">
        <authorList>
            <person name="Jaros S."/>
            <person name="Januszkiewicz K."/>
            <person name="Wedrychowicz H."/>
        </authorList>
    </citation>
    <scope>NUCLEOTIDE SEQUENCE [LARGE SCALE GENOMIC DNA]</scope>
    <source>
        <strain evidence="2 3">GAS499</strain>
    </source>
</reference>
<dbReference type="Proteomes" id="UP000189935">
    <property type="component" value="Chromosome I"/>
</dbReference>
<evidence type="ECO:0008006" key="4">
    <source>
        <dbReference type="Google" id="ProtNLM"/>
    </source>
</evidence>
<dbReference type="EMBL" id="LT670844">
    <property type="protein sequence ID" value="SHL52870.1"/>
    <property type="molecule type" value="Genomic_DNA"/>
</dbReference>
<sequence length="474" mass="51131">MQEMSALTASYVTAAAAMVAAALYLIFRLRLFLTTTTMLVGSLLLIYGPACLSYTLSSGERAYLIHLLSGSVGAPHAIFAAIKAKGLDLGAVVTAMNFSIALMYLGIIAGVEIVDRLIPKRIAAMRIALTDWNAQTLEDDLGSQRFLLILILSLVAFMLFFSIAEHHVATIWNFLSIKGDDDLNVAKNAFRLHFAGSPNYSYRLVLGAVAPMFVIWGLLSGWVNRSLPLLLAASLLLMATAIGKLEILSKAPPAFFLIQLMIAVFLTFTNRITWRTALGGACVVALVLYAITRLIMTISQGIAGLEFVYFRVFEVENQALLENFATFPYAHPYMWGANLRPVAVLMGLPYLPAFSIVAFTWYGTYDTTNPALFIADAWADFSYAGVAVFSLIAGAVCRSVDAAFLVHGKTVVAVAVLGATFIGVFTLLATALNIALFSGGLLLAPVLAGLLVTATRYFGRQRPTSPAGNATRHK</sequence>